<evidence type="ECO:0000256" key="1">
    <source>
        <dbReference type="SAM" id="MobiDB-lite"/>
    </source>
</evidence>
<evidence type="ECO:0000313" key="2">
    <source>
        <dbReference type="EMBL" id="CAD7431098.1"/>
    </source>
</evidence>
<accession>A0A7R9EDF1</accession>
<proteinExistence type="predicted"/>
<protein>
    <submittedName>
        <fullName evidence="2">Uncharacterized protein</fullName>
    </submittedName>
</protein>
<feature type="region of interest" description="Disordered" evidence="1">
    <location>
        <begin position="51"/>
        <end position="70"/>
    </location>
</feature>
<feature type="compositionally biased region" description="Basic and acidic residues" evidence="1">
    <location>
        <begin position="51"/>
        <end position="63"/>
    </location>
</feature>
<sequence>MSGADRRAPDCMPFEDKSICLCQEQFAADITSSIFLGSQLTYFHRLNNRKANQEKSRALQEKIRKSRSIS</sequence>
<name>A0A7R9EDF1_9NEOP</name>
<dbReference type="EMBL" id="OB794796">
    <property type="protein sequence ID" value="CAD7431098.1"/>
    <property type="molecule type" value="Genomic_DNA"/>
</dbReference>
<reference evidence="2" key="1">
    <citation type="submission" date="2020-11" db="EMBL/GenBank/DDBJ databases">
        <authorList>
            <person name="Tran Van P."/>
        </authorList>
    </citation>
    <scope>NUCLEOTIDE SEQUENCE</scope>
</reference>
<gene>
    <name evidence="2" type="ORF">TMSB3V08_LOCUS7842</name>
</gene>
<dbReference type="AlphaFoldDB" id="A0A7R9EDF1"/>
<organism evidence="2">
    <name type="scientific">Timema monikensis</name>
    <dbReference type="NCBI Taxonomy" id="170555"/>
    <lineage>
        <taxon>Eukaryota</taxon>
        <taxon>Metazoa</taxon>
        <taxon>Ecdysozoa</taxon>
        <taxon>Arthropoda</taxon>
        <taxon>Hexapoda</taxon>
        <taxon>Insecta</taxon>
        <taxon>Pterygota</taxon>
        <taxon>Neoptera</taxon>
        <taxon>Polyneoptera</taxon>
        <taxon>Phasmatodea</taxon>
        <taxon>Timematodea</taxon>
        <taxon>Timematoidea</taxon>
        <taxon>Timematidae</taxon>
        <taxon>Timema</taxon>
    </lineage>
</organism>